<dbReference type="Proteomes" id="UP000118070">
    <property type="component" value="Genome"/>
</dbReference>
<dbReference type="EMBL" id="KR075872">
    <property type="protein sequence ID" value="ALN36403.1"/>
    <property type="molecule type" value="Genomic_DNA"/>
</dbReference>
<evidence type="ECO:0000313" key="4">
    <source>
        <dbReference type="EMBL" id="ALN37014.1"/>
    </source>
</evidence>
<evidence type="ECO:0000313" key="7">
    <source>
        <dbReference type="EMBL" id="ALN37515.1"/>
    </source>
</evidence>
<dbReference type="EMBL" id="KR075883">
    <property type="protein sequence ID" value="ALN37515.1"/>
    <property type="molecule type" value="Genomic_DNA"/>
</dbReference>
<dbReference type="EMBL" id="KR075886">
    <property type="protein sequence ID" value="ALN37815.1"/>
    <property type="molecule type" value="Genomic_DNA"/>
</dbReference>
<evidence type="ECO:0000313" key="9">
    <source>
        <dbReference type="EMBL" id="ALN37815.1"/>
    </source>
</evidence>
<protein>
    <submittedName>
        <fullName evidence="5">Uncharacterized protein</fullName>
    </submittedName>
</protein>
<evidence type="ECO:0000313" key="3">
    <source>
        <dbReference type="EMBL" id="ALN36810.1"/>
    </source>
</evidence>
<reference evidence="10 11" key="1">
    <citation type="journal article" date="2015" name="G3 (Bethesda)">
        <title>Comparative Genomics of an Emerging Amphibian Virus.</title>
        <authorList>
            <person name="Epstein B."/>
            <person name="Storfer A."/>
        </authorList>
    </citation>
    <scope>NUCLEOTIDE SEQUENCE [LARGE SCALE GENOMIC DNA]</scope>
    <source>
        <strain evidence="1">AXO</strain>
        <strain evidence="9">CAP</strain>
        <strain evidence="8">DO-ATV</strain>
        <strain evidence="7">DOT312</strain>
        <strain evidence="6">GUFFY</strain>
        <strain evidence="5">JMH</strain>
        <strain evidence="2">ORV</strain>
        <strain evidence="4">SLV</strain>
        <strain evidence="3">YEL</strain>
    </source>
</reference>
<proteinExistence type="predicted"/>
<dbReference type="EMBL" id="KR075874">
    <property type="protein sequence ID" value="ALN36604.1"/>
    <property type="molecule type" value="Genomic_DNA"/>
</dbReference>
<dbReference type="Proteomes" id="UP000104582">
    <property type="component" value="Genome"/>
</dbReference>
<evidence type="ECO:0000313" key="8">
    <source>
        <dbReference type="EMBL" id="ALN37714.1"/>
    </source>
</evidence>
<sequence>MSLLIKTLPLERAYKKWTNQQ</sequence>
<dbReference type="EMBL" id="KR075881">
    <property type="protein sequence ID" value="ALN37314.1"/>
    <property type="molecule type" value="Genomic_DNA"/>
</dbReference>
<gene>
    <name evidence="3" type="ORF">11R</name>
    <name evidence="1" type="ORF">12R</name>
    <name evidence="5" type="ORF">13R</name>
</gene>
<dbReference type="Proteomes" id="UP000140086">
    <property type="component" value="Segment"/>
</dbReference>
<dbReference type="Proteomes" id="UP000139180">
    <property type="component" value="Segment"/>
</dbReference>
<dbReference type="Proteomes" id="UP000131620">
    <property type="component" value="Segment"/>
</dbReference>
<evidence type="ECO:0000313" key="10">
    <source>
        <dbReference type="Proteomes" id="UP000104582"/>
    </source>
</evidence>
<dbReference type="Proteomes" id="UP000129720">
    <property type="component" value="Segment"/>
</dbReference>
<dbReference type="Proteomes" id="UP000152001">
    <property type="component" value="Segment"/>
</dbReference>
<dbReference type="Proteomes" id="UP000145832">
    <property type="component" value="Segment"/>
</dbReference>
<evidence type="ECO:0000313" key="5">
    <source>
        <dbReference type="EMBL" id="ALN37314.1"/>
    </source>
</evidence>
<evidence type="ECO:0000313" key="11">
    <source>
        <dbReference type="Proteomes" id="UP000118070"/>
    </source>
</evidence>
<dbReference type="EMBL" id="KR075878">
    <property type="protein sequence ID" value="ALN37014.1"/>
    <property type="molecule type" value="Genomic_DNA"/>
</dbReference>
<evidence type="ECO:0000313" key="1">
    <source>
        <dbReference type="EMBL" id="ALN36403.1"/>
    </source>
</evidence>
<name>A0A0U2RIL2_9VIRU</name>
<evidence type="ECO:0000313" key="6">
    <source>
        <dbReference type="EMBL" id="ALN37415.1"/>
    </source>
</evidence>
<accession>A0A0U2RIL2</accession>
<dbReference type="EMBL" id="KR075885">
    <property type="protein sequence ID" value="ALN37714.1"/>
    <property type="molecule type" value="Genomic_DNA"/>
</dbReference>
<organism evidence="5 10">
    <name type="scientific">Ranavirus ambystoma1</name>
    <dbReference type="NCBI Taxonomy" id="265294"/>
    <lineage>
        <taxon>Viruses</taxon>
        <taxon>Varidnaviria</taxon>
        <taxon>Bamfordvirae</taxon>
        <taxon>Nucleocytoviricota</taxon>
        <taxon>Megaviricetes</taxon>
        <taxon>Pimascovirales</taxon>
        <taxon>Pimascovirales incertae sedis</taxon>
        <taxon>Iridoviridae</taxon>
        <taxon>Alphairidovirinae</taxon>
        <taxon>Ranavirus</taxon>
    </lineage>
</organism>
<evidence type="ECO:0000313" key="2">
    <source>
        <dbReference type="EMBL" id="ALN36604.1"/>
    </source>
</evidence>
<dbReference type="EMBL" id="KR075882">
    <property type="protein sequence ID" value="ALN37415.1"/>
    <property type="molecule type" value="Genomic_DNA"/>
</dbReference>
<dbReference type="Proteomes" id="UP000146683">
    <property type="component" value="Genome"/>
</dbReference>
<dbReference type="EMBL" id="KR075876">
    <property type="protein sequence ID" value="ALN36810.1"/>
    <property type="molecule type" value="Genomic_DNA"/>
</dbReference>